<dbReference type="UniPathway" id="UPA00049">
    <property type="reaction ID" value="UER00061"/>
</dbReference>
<comment type="similarity">
    <text evidence="2 15">Belongs to the IlvD/Edd family.</text>
</comment>
<dbReference type="PROSITE" id="PS00886">
    <property type="entry name" value="ILVD_EDD_1"/>
    <property type="match status" value="1"/>
</dbReference>
<dbReference type="Gene3D" id="3.50.30.80">
    <property type="entry name" value="IlvD/EDD C-terminal domain-like"/>
    <property type="match status" value="1"/>
</dbReference>
<comment type="cofactor">
    <cofactor evidence="15">
        <name>[2Fe-2S] cluster</name>
        <dbReference type="ChEBI" id="CHEBI:190135"/>
    </cofactor>
    <text evidence="15">Binds 1 [2Fe-2S] cluster per subunit. This cluster acts as a Lewis acid cofactor.</text>
</comment>
<dbReference type="AlphaFoldDB" id="A0A3N0AE26"/>
<evidence type="ECO:0000256" key="8">
    <source>
        <dbReference type="ARBA" id="ARBA00023014"/>
    </source>
</evidence>
<dbReference type="InterPro" id="IPR004404">
    <property type="entry name" value="DihydroxyA_deHydtase"/>
</dbReference>
<keyword evidence="5 15" id="KW-0479">Metal-binding</keyword>
<dbReference type="InterPro" id="IPR000581">
    <property type="entry name" value="ILV_EDD_N"/>
</dbReference>
<dbReference type="GO" id="GO:0004160">
    <property type="term" value="F:dihydroxy-acid dehydratase activity"/>
    <property type="evidence" value="ECO:0007669"/>
    <property type="project" value="UniProtKB-UniRule"/>
</dbReference>
<evidence type="ECO:0000256" key="1">
    <source>
        <dbReference type="ARBA" id="ARBA00001946"/>
    </source>
</evidence>
<dbReference type="UniPathway" id="UPA00047">
    <property type="reaction ID" value="UER00057"/>
</dbReference>
<dbReference type="InterPro" id="IPR020558">
    <property type="entry name" value="DiOHA_6PGluconate_deHydtase_CS"/>
</dbReference>
<dbReference type="NCBIfam" id="TIGR00110">
    <property type="entry name" value="ilvD"/>
    <property type="match status" value="1"/>
</dbReference>
<evidence type="ECO:0000256" key="12">
    <source>
        <dbReference type="ARBA" id="ARBA00029436"/>
    </source>
</evidence>
<protein>
    <recommendedName>
        <fullName evidence="14 15">Dihydroxy-acid dehydratase</fullName>
        <shortName evidence="15">DAD</shortName>
        <ecNumber evidence="14 15">4.2.1.9</ecNumber>
    </recommendedName>
</protein>
<keyword evidence="7 15" id="KW-0408">Iron</keyword>
<evidence type="ECO:0000259" key="16">
    <source>
        <dbReference type="Pfam" id="PF00920"/>
    </source>
</evidence>
<feature type="domain" description="Dihydroxy-acid/6-phosphogluconate dehydratase N-terminal" evidence="16">
    <location>
        <begin position="33"/>
        <end position="346"/>
    </location>
</feature>
<dbReference type="PANTHER" id="PTHR43661">
    <property type="entry name" value="D-XYLONATE DEHYDRATASE"/>
    <property type="match status" value="1"/>
</dbReference>
<comment type="function">
    <text evidence="15">Functions in the biosynthesis of branched-chain amino acids. Catalyzes the dehydration of (2R,3R)-2,3-dihydroxy-3-methylpentanoate (2,3-dihydroxy-3-methylvalerate) into 2-oxo-3-methylpentanoate (2-oxo-3-methylvalerate) and of (2R)-2,3-dihydroxy-3-methylbutanoate (2,3-dihydroxyisovalerate) into 2-oxo-3-methylbutanoate (2-oxoisovalerate), the penultimate precursor to L-isoleucine and L-valine, respectively.</text>
</comment>
<evidence type="ECO:0000256" key="3">
    <source>
        <dbReference type="ARBA" id="ARBA00022605"/>
    </source>
</evidence>
<feature type="domain" description="Dihydroxy-acid/6-phosphogluconate dehydratase C-terminal" evidence="17">
    <location>
        <begin position="361"/>
        <end position="551"/>
    </location>
</feature>
<feature type="active site" description="Proton acceptor" evidence="15">
    <location>
        <position position="470"/>
    </location>
</feature>
<dbReference type="PANTHER" id="PTHR43661:SF3">
    <property type="entry name" value="D-XYLONATE DEHYDRATASE YAGF-RELATED"/>
    <property type="match status" value="1"/>
</dbReference>
<dbReference type="SUPFAM" id="SSF52016">
    <property type="entry name" value="LeuD/IlvD-like"/>
    <property type="match status" value="1"/>
</dbReference>
<dbReference type="GO" id="GO:0000287">
    <property type="term" value="F:magnesium ion binding"/>
    <property type="evidence" value="ECO:0007669"/>
    <property type="project" value="UniProtKB-UniRule"/>
</dbReference>
<gene>
    <name evidence="15 18" type="primary">ilvD</name>
    <name evidence="18" type="ORF">DMP07_06880</name>
</gene>
<sequence length="554" mass="57928">MNHRSDAIKKGLARAPHRSLLKADGLTDEELDRPLVAVISAQNEVIPGHVHLQTIADAVKAGIRMAGGTPMQMNTIGVCDGIAMNHDGMHYSLTSREVIADSVECAVQGHQFDAVVLIPACDKIVPGMLIAACRLDLPTMLVSGGPMLAGRDKNGNQTDLNTLFDAVGQVTAGTMTQEECDWLENTACPTCGSCSGMFTANSICCLSEALGIALPGNGTVPAVYSERIRLAKRTGMKVMELLESGTTALDIINEHSIRNGMALDMAFGGSTNTMLHLTAIAQAAGCPVSMDDWDDVSAKTPNLTRIAPAGPLHIEDLDAAGGIPAILGELGRAGLLDTQALTCHGTMAEWLEECPAVDGTVVRRVEDAYSATGGLKVLRGNLAPDCGVVKKSAVDPDMYRHVGPARVFESEEEACEAIFGGEIKPGDVVVIRYEGPAGGPGMREMLTPTSAICGMGLAKSVALITDGRFSGATKGPAIGHVSPEAAAGGPIALVQEGDVIAIDIEAGTLDLKVEEEELARRRAAWQPPAPKYTTGVLSRYAKLVTSADKGAYLA</sequence>
<keyword evidence="19" id="KW-1185">Reference proteome</keyword>
<comment type="pathway">
    <text evidence="13 15">Amino-acid biosynthesis; L-isoleucine biosynthesis; L-isoleucine from 2-oxobutanoate: step 3/4.</text>
</comment>
<dbReference type="Pfam" id="PF00920">
    <property type="entry name" value="ILVD_EDD_N"/>
    <property type="match status" value="1"/>
</dbReference>
<feature type="binding site" description="via carbamate group" evidence="15">
    <location>
        <position position="123"/>
    </location>
    <ligand>
        <name>Mg(2+)</name>
        <dbReference type="ChEBI" id="CHEBI:18420"/>
    </ligand>
</feature>
<evidence type="ECO:0000256" key="6">
    <source>
        <dbReference type="ARBA" id="ARBA00022842"/>
    </source>
</evidence>
<dbReference type="SUPFAM" id="SSF143975">
    <property type="entry name" value="IlvD/EDD N-terminal domain-like"/>
    <property type="match status" value="1"/>
</dbReference>
<dbReference type="PROSITE" id="PS00887">
    <property type="entry name" value="ILVD_EDD_2"/>
    <property type="match status" value="1"/>
</dbReference>
<organism evidence="18 19">
    <name type="scientific">Slackia faecicanis</name>
    <dbReference type="NCBI Taxonomy" id="255723"/>
    <lineage>
        <taxon>Bacteria</taxon>
        <taxon>Bacillati</taxon>
        <taxon>Actinomycetota</taxon>
        <taxon>Coriobacteriia</taxon>
        <taxon>Eggerthellales</taxon>
        <taxon>Eggerthellaceae</taxon>
        <taxon>Slackia</taxon>
    </lineage>
</organism>
<comment type="caution">
    <text evidence="18">The sequence shown here is derived from an EMBL/GenBank/DDBJ whole genome shotgun (WGS) entry which is preliminary data.</text>
</comment>
<dbReference type="EMBL" id="QICB01000005">
    <property type="protein sequence ID" value="RNL19422.1"/>
    <property type="molecule type" value="Genomic_DNA"/>
</dbReference>
<keyword evidence="6 15" id="KW-0460">Magnesium</keyword>
<feature type="binding site" evidence="15">
    <location>
        <position position="122"/>
    </location>
    <ligand>
        <name>Mg(2+)</name>
        <dbReference type="ChEBI" id="CHEBI:18420"/>
    </ligand>
</feature>
<comment type="catalytic activity">
    <reaction evidence="11">
        <text>(2R)-2,3-dihydroxy-3-methylbutanoate = 3-methyl-2-oxobutanoate + H2O</text>
        <dbReference type="Rhea" id="RHEA:24809"/>
        <dbReference type="ChEBI" id="CHEBI:11851"/>
        <dbReference type="ChEBI" id="CHEBI:15377"/>
        <dbReference type="ChEBI" id="CHEBI:49072"/>
        <dbReference type="EC" id="4.2.1.9"/>
    </reaction>
    <physiologicalReaction direction="left-to-right" evidence="11">
        <dbReference type="Rhea" id="RHEA:24810"/>
    </physiologicalReaction>
</comment>
<keyword evidence="3 15" id="KW-0028">Amino-acid biosynthesis</keyword>
<evidence type="ECO:0000313" key="19">
    <source>
        <dbReference type="Proteomes" id="UP000267368"/>
    </source>
</evidence>
<dbReference type="EC" id="4.2.1.9" evidence="14 15"/>
<comment type="caution">
    <text evidence="15">Lacks conserved residue(s) required for the propagation of feature annotation.</text>
</comment>
<comment type="pathway">
    <text evidence="12 15">Amino-acid biosynthesis; L-valine biosynthesis; L-valine from pyruvate: step 3/4.</text>
</comment>
<evidence type="ECO:0000256" key="15">
    <source>
        <dbReference type="HAMAP-Rule" id="MF_00012"/>
    </source>
</evidence>
<evidence type="ECO:0000256" key="13">
    <source>
        <dbReference type="ARBA" id="ARBA00029437"/>
    </source>
</evidence>
<dbReference type="InterPro" id="IPR042096">
    <property type="entry name" value="Dihydro-acid_dehy_C"/>
</dbReference>
<proteinExistence type="inferred from homology"/>
<evidence type="ECO:0000256" key="10">
    <source>
        <dbReference type="ARBA" id="ARBA00023304"/>
    </source>
</evidence>
<evidence type="ECO:0000256" key="9">
    <source>
        <dbReference type="ARBA" id="ARBA00023239"/>
    </source>
</evidence>
<dbReference type="FunFam" id="3.50.30.80:FF:000001">
    <property type="entry name" value="Dihydroxy-acid dehydratase"/>
    <property type="match status" value="1"/>
</dbReference>
<dbReference type="GO" id="GO:0009099">
    <property type="term" value="P:L-valine biosynthetic process"/>
    <property type="evidence" value="ECO:0007669"/>
    <property type="project" value="UniProtKB-UniRule"/>
</dbReference>
<keyword evidence="10 15" id="KW-0100">Branched-chain amino acid biosynthesis</keyword>
<comment type="subunit">
    <text evidence="15">Homodimer.</text>
</comment>
<dbReference type="GO" id="GO:0005829">
    <property type="term" value="C:cytosol"/>
    <property type="evidence" value="ECO:0007669"/>
    <property type="project" value="TreeGrafter"/>
</dbReference>
<keyword evidence="4 15" id="KW-0001">2Fe-2S</keyword>
<accession>A0A3N0AE26</accession>
<feature type="binding site" evidence="15">
    <location>
        <position position="80"/>
    </location>
    <ligand>
        <name>Mg(2+)</name>
        <dbReference type="ChEBI" id="CHEBI:18420"/>
    </ligand>
</feature>
<feature type="binding site" evidence="15">
    <location>
        <position position="444"/>
    </location>
    <ligand>
        <name>Mg(2+)</name>
        <dbReference type="ChEBI" id="CHEBI:18420"/>
    </ligand>
</feature>
<dbReference type="InterPro" id="IPR056740">
    <property type="entry name" value="ILV_EDD_C"/>
</dbReference>
<dbReference type="GO" id="GO:0051537">
    <property type="term" value="F:2 iron, 2 sulfur cluster binding"/>
    <property type="evidence" value="ECO:0007669"/>
    <property type="project" value="UniProtKB-UniRule"/>
</dbReference>
<dbReference type="RefSeq" id="WP_123198415.1">
    <property type="nucleotide sequence ID" value="NZ_QICB01000005.1"/>
</dbReference>
<evidence type="ECO:0000256" key="4">
    <source>
        <dbReference type="ARBA" id="ARBA00022714"/>
    </source>
</evidence>
<comment type="catalytic activity">
    <reaction evidence="15">
        <text>(2R,3R)-2,3-dihydroxy-3-methylpentanoate = (S)-3-methyl-2-oxopentanoate + H2O</text>
        <dbReference type="Rhea" id="RHEA:27694"/>
        <dbReference type="ChEBI" id="CHEBI:15377"/>
        <dbReference type="ChEBI" id="CHEBI:35146"/>
        <dbReference type="ChEBI" id="CHEBI:49258"/>
        <dbReference type="EC" id="4.2.1.9"/>
    </reaction>
</comment>
<dbReference type="NCBIfam" id="NF002068">
    <property type="entry name" value="PRK00911.1"/>
    <property type="match status" value="1"/>
</dbReference>
<dbReference type="Proteomes" id="UP000267368">
    <property type="component" value="Unassembled WGS sequence"/>
</dbReference>
<reference evidence="19" key="1">
    <citation type="submission" date="2018-05" db="EMBL/GenBank/DDBJ databases">
        <title>Genome Sequencing of selected type strains of the family Eggerthellaceae.</title>
        <authorList>
            <person name="Danylec N."/>
            <person name="Stoll D.A."/>
            <person name="Doetsch A."/>
            <person name="Huch M."/>
        </authorList>
    </citation>
    <scope>NUCLEOTIDE SEQUENCE [LARGE SCALE GENOMIC DNA]</scope>
    <source>
        <strain evidence="19">DSM 17537</strain>
    </source>
</reference>
<evidence type="ECO:0000256" key="11">
    <source>
        <dbReference type="ARBA" id="ARBA00029304"/>
    </source>
</evidence>
<evidence type="ECO:0000256" key="14">
    <source>
        <dbReference type="ARBA" id="ARBA00029490"/>
    </source>
</evidence>
<evidence type="ECO:0000256" key="2">
    <source>
        <dbReference type="ARBA" id="ARBA00006486"/>
    </source>
</evidence>
<keyword evidence="8 15" id="KW-0411">Iron-sulfur</keyword>
<feature type="modified residue" description="N6-carboxylysine" evidence="15">
    <location>
        <position position="123"/>
    </location>
</feature>
<dbReference type="HAMAP" id="MF_00012">
    <property type="entry name" value="IlvD"/>
    <property type="match status" value="1"/>
</dbReference>
<name>A0A3N0AE26_9ACTN</name>
<dbReference type="Pfam" id="PF24877">
    <property type="entry name" value="ILV_EDD_C"/>
    <property type="match status" value="1"/>
</dbReference>
<dbReference type="InterPro" id="IPR037237">
    <property type="entry name" value="IlvD/EDD_N"/>
</dbReference>
<dbReference type="GO" id="GO:0009097">
    <property type="term" value="P:isoleucine biosynthetic process"/>
    <property type="evidence" value="ECO:0007669"/>
    <property type="project" value="UniProtKB-UniRule"/>
</dbReference>
<keyword evidence="9 15" id="KW-0456">Lyase</keyword>
<dbReference type="OrthoDB" id="9807077at2"/>
<evidence type="ECO:0000259" key="17">
    <source>
        <dbReference type="Pfam" id="PF24877"/>
    </source>
</evidence>
<comment type="cofactor">
    <cofactor evidence="1 15">
        <name>Mg(2+)</name>
        <dbReference type="ChEBI" id="CHEBI:18420"/>
    </cofactor>
</comment>
<evidence type="ECO:0000313" key="18">
    <source>
        <dbReference type="EMBL" id="RNL19422.1"/>
    </source>
</evidence>
<evidence type="ECO:0000256" key="5">
    <source>
        <dbReference type="ARBA" id="ARBA00022723"/>
    </source>
</evidence>
<evidence type="ECO:0000256" key="7">
    <source>
        <dbReference type="ARBA" id="ARBA00023004"/>
    </source>
</evidence>